<evidence type="ECO:0000256" key="5">
    <source>
        <dbReference type="ARBA" id="ARBA00023186"/>
    </source>
</evidence>
<comment type="domain">
    <text evidence="7">The PPIase activity resides only in the second parvulin domain. The N-terminal region and the C-terminal tail are necessary and sufficient for the chaperone activity of SurA. The PPIase activity is dispensable for SurA to function as a chaperone. The N-terminal region and the C-terminal tail are also required for porin recognition.</text>
</comment>
<evidence type="ECO:0000313" key="11">
    <source>
        <dbReference type="Proteomes" id="UP001237156"/>
    </source>
</evidence>
<dbReference type="GO" id="GO:0050821">
    <property type="term" value="P:protein stabilization"/>
    <property type="evidence" value="ECO:0007669"/>
    <property type="project" value="InterPro"/>
</dbReference>
<dbReference type="SUPFAM" id="SSF109998">
    <property type="entry name" value="Triger factor/SurA peptide-binding domain-like"/>
    <property type="match status" value="1"/>
</dbReference>
<dbReference type="GO" id="GO:0006457">
    <property type="term" value="P:protein folding"/>
    <property type="evidence" value="ECO:0007669"/>
    <property type="project" value="UniProtKB-UniRule"/>
</dbReference>
<comment type="function">
    <text evidence="7">Chaperone involved in the correct folding and assembly of outer membrane proteins. Recognizes specific patterns of aromatic residues and the orientation of their side chains, which are found more frequently in integral outer membrane proteins. May act in both early periplasmic and late outer membrane-associated steps of protein maturation.</text>
</comment>
<comment type="catalytic activity">
    <reaction evidence="7">
        <text>[protein]-peptidylproline (omega=180) = [protein]-peptidylproline (omega=0)</text>
        <dbReference type="Rhea" id="RHEA:16237"/>
        <dbReference type="Rhea" id="RHEA-COMP:10747"/>
        <dbReference type="Rhea" id="RHEA-COMP:10748"/>
        <dbReference type="ChEBI" id="CHEBI:83833"/>
        <dbReference type="ChEBI" id="CHEBI:83834"/>
        <dbReference type="EC" id="5.2.1.8"/>
    </reaction>
</comment>
<dbReference type="InterPro" id="IPR027304">
    <property type="entry name" value="Trigger_fact/SurA_dom_sf"/>
</dbReference>
<dbReference type="GO" id="GO:0030288">
    <property type="term" value="C:outer membrane-bounded periplasmic space"/>
    <property type="evidence" value="ECO:0007669"/>
    <property type="project" value="InterPro"/>
</dbReference>
<dbReference type="EMBL" id="JARVII010000002">
    <property type="protein sequence ID" value="MDG9698477.1"/>
    <property type="molecule type" value="Genomic_DNA"/>
</dbReference>
<dbReference type="GO" id="GO:0043165">
    <property type="term" value="P:Gram-negative-bacterium-type cell outer membrane assembly"/>
    <property type="evidence" value="ECO:0007669"/>
    <property type="project" value="InterPro"/>
</dbReference>
<dbReference type="InterPro" id="IPR000297">
    <property type="entry name" value="PPIase_PpiC"/>
</dbReference>
<proteinExistence type="inferred from homology"/>
<dbReference type="PROSITE" id="PS50198">
    <property type="entry name" value="PPIC_PPIASE_2"/>
    <property type="match status" value="2"/>
</dbReference>
<dbReference type="InterPro" id="IPR050280">
    <property type="entry name" value="OMP_Chaperone_SurA"/>
</dbReference>
<dbReference type="InterPro" id="IPR023034">
    <property type="entry name" value="PPIase_SurA"/>
</dbReference>
<keyword evidence="11" id="KW-1185">Reference proteome</keyword>
<feature type="region of interest" description="Disordered" evidence="8">
    <location>
        <begin position="32"/>
        <end position="110"/>
    </location>
</feature>
<dbReference type="RefSeq" id="WP_279523566.1">
    <property type="nucleotide sequence ID" value="NZ_JARVII010000002.1"/>
</dbReference>
<dbReference type="HAMAP" id="MF_01183">
    <property type="entry name" value="Chaperone_SurA"/>
    <property type="match status" value="1"/>
</dbReference>
<dbReference type="GO" id="GO:0051082">
    <property type="term" value="F:unfolded protein binding"/>
    <property type="evidence" value="ECO:0007669"/>
    <property type="project" value="UniProtKB-UniRule"/>
</dbReference>
<evidence type="ECO:0000259" key="9">
    <source>
        <dbReference type="PROSITE" id="PS50198"/>
    </source>
</evidence>
<dbReference type="Gene3D" id="1.10.4030.10">
    <property type="entry name" value="Porin chaperone SurA, peptide-binding domain"/>
    <property type="match status" value="1"/>
</dbReference>
<feature type="compositionally biased region" description="Low complexity" evidence="8">
    <location>
        <begin position="63"/>
        <end position="110"/>
    </location>
</feature>
<gene>
    <name evidence="7" type="primary">surA</name>
    <name evidence="10" type="ORF">QB898_01865</name>
</gene>
<evidence type="ECO:0000256" key="4">
    <source>
        <dbReference type="ARBA" id="ARBA00023110"/>
    </source>
</evidence>
<dbReference type="AlphaFoldDB" id="A0AAW6RIE4"/>
<sequence length="525" mass="57134" precursor="true">MTDSFLRRRPQRAALAAALLALPLLALPARATDAAADTQPGKAQTNKPAQKAASKPARRAPKPAKAAAPKPAAKPAAKPATKPATKPAAKPAAAKPAAPAASAAPEPARPAAAQQADFIVAVVNDEPVTNNELRGRMARAERQLRSRGGAAPGEAELRREMLERLIAERAQLQYAKETGLEVDEGALKQAELSIARQNQLPDVAALHRQLAQEGIAVKDFQNSVREQVLLARLREREIEPRVRVTDKEVDAYIQEQTGQKATPQQALNLAMILVAVPENASAEETARLQKRAEEVARRARSGEDFAALAREFSDANNRGSDGGVLGLRDEDRYPALFVDSVRRARVGDIAGPVRSGAGFHILKLLERKRSETLPEVTIPQTRARHILLQTGPTQSEQVAKSRLADFRRRILSGQASFEQLARENSQDGSAAEGGDLGWATPGQYVPEFEQAMNNLDVGGISEPVVSRFGVHLIKVEDRRQASLSAAEQRQLARNVLRERKAEEAFDTWAREVRGRAYVEYREAPR</sequence>
<dbReference type="GO" id="GO:0003755">
    <property type="term" value="F:peptidyl-prolyl cis-trans isomerase activity"/>
    <property type="evidence" value="ECO:0007669"/>
    <property type="project" value="UniProtKB-UniRule"/>
</dbReference>
<evidence type="ECO:0000256" key="3">
    <source>
        <dbReference type="ARBA" id="ARBA00022764"/>
    </source>
</evidence>
<keyword evidence="3 7" id="KW-0574">Periplasm</keyword>
<dbReference type="PANTHER" id="PTHR47637:SF1">
    <property type="entry name" value="CHAPERONE SURA"/>
    <property type="match status" value="1"/>
</dbReference>
<feature type="chain" id="PRO_5043071685" description="Chaperone SurA" evidence="7">
    <location>
        <begin position="32"/>
        <end position="525"/>
    </location>
</feature>
<dbReference type="InterPro" id="IPR046357">
    <property type="entry name" value="PPIase_dom_sf"/>
</dbReference>
<dbReference type="EC" id="5.2.1.8" evidence="7"/>
<dbReference type="Pfam" id="PF09312">
    <property type="entry name" value="SurA_N"/>
    <property type="match status" value="1"/>
</dbReference>
<reference evidence="10 11" key="1">
    <citation type="submission" date="2023-04" db="EMBL/GenBank/DDBJ databases">
        <title>Ottowia paracancer sp. nov., isolated from human stomach.</title>
        <authorList>
            <person name="Song Y."/>
        </authorList>
    </citation>
    <scope>NUCLEOTIDE SEQUENCE [LARGE SCALE GENOMIC DNA]</scope>
    <source>
        <strain evidence="10 11">10c7w1</strain>
    </source>
</reference>
<name>A0AAW6RIE4_9BURK</name>
<evidence type="ECO:0000256" key="1">
    <source>
        <dbReference type="ARBA" id="ARBA00022729"/>
    </source>
</evidence>
<evidence type="ECO:0000256" key="6">
    <source>
        <dbReference type="ARBA" id="ARBA00023235"/>
    </source>
</evidence>
<comment type="caution">
    <text evidence="10">The sequence shown here is derived from an EMBL/GenBank/DDBJ whole genome shotgun (WGS) entry which is preliminary data.</text>
</comment>
<dbReference type="Pfam" id="PF00639">
    <property type="entry name" value="Rotamase"/>
    <property type="match status" value="2"/>
</dbReference>
<accession>A0AAW6RIE4</accession>
<evidence type="ECO:0000256" key="7">
    <source>
        <dbReference type="HAMAP-Rule" id="MF_01183"/>
    </source>
</evidence>
<feature type="domain" description="PpiC" evidence="9">
    <location>
        <begin position="264"/>
        <end position="366"/>
    </location>
</feature>
<keyword evidence="6 7" id="KW-0413">Isomerase</keyword>
<dbReference type="Proteomes" id="UP001237156">
    <property type="component" value="Unassembled WGS sequence"/>
</dbReference>
<dbReference type="PANTHER" id="PTHR47637">
    <property type="entry name" value="CHAPERONE SURA"/>
    <property type="match status" value="1"/>
</dbReference>
<keyword evidence="1 7" id="KW-0732">Signal</keyword>
<dbReference type="InterPro" id="IPR015391">
    <property type="entry name" value="SurA_N"/>
</dbReference>
<evidence type="ECO:0000256" key="8">
    <source>
        <dbReference type="SAM" id="MobiDB-lite"/>
    </source>
</evidence>
<protein>
    <recommendedName>
        <fullName evidence="7">Chaperone SurA</fullName>
    </recommendedName>
    <alternativeName>
        <fullName evidence="7">Peptidyl-prolyl cis-trans isomerase SurA</fullName>
        <shortName evidence="7">PPIase SurA</shortName>
        <ecNumber evidence="7">5.2.1.8</ecNumber>
    </alternativeName>
    <alternativeName>
        <fullName evidence="7">Rotamase SurA</fullName>
    </alternativeName>
</protein>
<dbReference type="InterPro" id="IPR023058">
    <property type="entry name" value="PPIase_PpiC_CS"/>
</dbReference>
<keyword evidence="5 7" id="KW-0143">Chaperone</keyword>
<keyword evidence="4 7" id="KW-0697">Rotamase</keyword>
<dbReference type="PROSITE" id="PS01096">
    <property type="entry name" value="PPIC_PPIASE_1"/>
    <property type="match status" value="1"/>
</dbReference>
<keyword evidence="2 7" id="KW-0677">Repeat</keyword>
<dbReference type="GO" id="GO:0042277">
    <property type="term" value="F:peptide binding"/>
    <property type="evidence" value="ECO:0007669"/>
    <property type="project" value="InterPro"/>
</dbReference>
<feature type="signal peptide" evidence="7">
    <location>
        <begin position="1"/>
        <end position="31"/>
    </location>
</feature>
<feature type="domain" description="PpiC" evidence="9">
    <location>
        <begin position="378"/>
        <end position="477"/>
    </location>
</feature>
<organism evidence="10 11">
    <name type="scientific">Ottowia cancrivicina</name>
    <dbReference type="NCBI Taxonomy" id="3040346"/>
    <lineage>
        <taxon>Bacteria</taxon>
        <taxon>Pseudomonadati</taxon>
        <taxon>Pseudomonadota</taxon>
        <taxon>Betaproteobacteria</taxon>
        <taxon>Burkholderiales</taxon>
        <taxon>Comamonadaceae</taxon>
        <taxon>Ottowia</taxon>
    </lineage>
</organism>
<comment type="subcellular location">
    <subcellularLocation>
        <location evidence="7">Periplasm</location>
    </subcellularLocation>
    <text evidence="7">Is capable of associating with the outer membrane.</text>
</comment>
<evidence type="ECO:0000256" key="2">
    <source>
        <dbReference type="ARBA" id="ARBA00022737"/>
    </source>
</evidence>
<dbReference type="SUPFAM" id="SSF54534">
    <property type="entry name" value="FKBP-like"/>
    <property type="match status" value="2"/>
</dbReference>
<dbReference type="Gene3D" id="3.10.50.40">
    <property type="match status" value="2"/>
</dbReference>
<evidence type="ECO:0000313" key="10">
    <source>
        <dbReference type="EMBL" id="MDG9698477.1"/>
    </source>
</evidence>